<evidence type="ECO:0000313" key="4">
    <source>
        <dbReference type="Proteomes" id="UP000222542"/>
    </source>
</evidence>
<organism evidence="3 4">
    <name type="scientific">Capsicum annuum</name>
    <name type="common">Capsicum pepper</name>
    <dbReference type="NCBI Taxonomy" id="4072"/>
    <lineage>
        <taxon>Eukaryota</taxon>
        <taxon>Viridiplantae</taxon>
        <taxon>Streptophyta</taxon>
        <taxon>Embryophyta</taxon>
        <taxon>Tracheophyta</taxon>
        <taxon>Spermatophyta</taxon>
        <taxon>Magnoliopsida</taxon>
        <taxon>eudicotyledons</taxon>
        <taxon>Gunneridae</taxon>
        <taxon>Pentapetalae</taxon>
        <taxon>asterids</taxon>
        <taxon>lamiids</taxon>
        <taxon>Solanales</taxon>
        <taxon>Solanaceae</taxon>
        <taxon>Solanoideae</taxon>
        <taxon>Capsiceae</taxon>
        <taxon>Capsicum</taxon>
    </lineage>
</organism>
<evidence type="ECO:0000259" key="2">
    <source>
        <dbReference type="PROSITE" id="PS00028"/>
    </source>
</evidence>
<feature type="compositionally biased region" description="Basic residues" evidence="1">
    <location>
        <begin position="203"/>
        <end position="216"/>
    </location>
</feature>
<gene>
    <name evidence="3" type="ORF">T459_17560</name>
</gene>
<dbReference type="Pfam" id="PF24818">
    <property type="entry name" value="PH_TRF2_HOY1"/>
    <property type="match status" value="1"/>
</dbReference>
<dbReference type="STRING" id="4072.A0A2G2ZBZ3"/>
<keyword evidence="4" id="KW-1185">Reference proteome</keyword>
<dbReference type="Proteomes" id="UP000222542">
    <property type="component" value="Unassembled WGS sequence"/>
</dbReference>
<dbReference type="Gramene" id="PHT79508">
    <property type="protein sequence ID" value="PHT79508"/>
    <property type="gene ID" value="T459_17560"/>
</dbReference>
<protein>
    <recommendedName>
        <fullName evidence="2">C2H2-type domain-containing protein</fullName>
    </recommendedName>
</protein>
<evidence type="ECO:0000313" key="3">
    <source>
        <dbReference type="EMBL" id="PHT79508.1"/>
    </source>
</evidence>
<reference evidence="3 4" key="1">
    <citation type="journal article" date="2014" name="Nat. Genet.">
        <title>Genome sequence of the hot pepper provides insights into the evolution of pungency in Capsicum species.</title>
        <authorList>
            <person name="Kim S."/>
            <person name="Park M."/>
            <person name="Yeom S.I."/>
            <person name="Kim Y.M."/>
            <person name="Lee J.M."/>
            <person name="Lee H.A."/>
            <person name="Seo E."/>
            <person name="Choi J."/>
            <person name="Cheong K."/>
            <person name="Kim K.T."/>
            <person name="Jung K."/>
            <person name="Lee G.W."/>
            <person name="Oh S.K."/>
            <person name="Bae C."/>
            <person name="Kim S.B."/>
            <person name="Lee H.Y."/>
            <person name="Kim S.Y."/>
            <person name="Kim M.S."/>
            <person name="Kang B.C."/>
            <person name="Jo Y.D."/>
            <person name="Yang H.B."/>
            <person name="Jeong H.J."/>
            <person name="Kang W.H."/>
            <person name="Kwon J.K."/>
            <person name="Shin C."/>
            <person name="Lim J.Y."/>
            <person name="Park J.H."/>
            <person name="Huh J.H."/>
            <person name="Kim J.S."/>
            <person name="Kim B.D."/>
            <person name="Cohen O."/>
            <person name="Paran I."/>
            <person name="Suh M.C."/>
            <person name="Lee S.B."/>
            <person name="Kim Y.K."/>
            <person name="Shin Y."/>
            <person name="Noh S.J."/>
            <person name="Park J."/>
            <person name="Seo Y.S."/>
            <person name="Kwon S.Y."/>
            <person name="Kim H.A."/>
            <person name="Park J.M."/>
            <person name="Kim H.J."/>
            <person name="Choi S.B."/>
            <person name="Bosland P.W."/>
            <person name="Reeves G."/>
            <person name="Jo S.H."/>
            <person name="Lee B.W."/>
            <person name="Cho H.T."/>
            <person name="Choi H.S."/>
            <person name="Lee M.S."/>
            <person name="Yu Y."/>
            <person name="Do Choi Y."/>
            <person name="Park B.S."/>
            <person name="van Deynze A."/>
            <person name="Ashrafi H."/>
            <person name="Hill T."/>
            <person name="Kim W.T."/>
            <person name="Pai H.S."/>
            <person name="Ahn H.K."/>
            <person name="Yeam I."/>
            <person name="Giovannoni J.J."/>
            <person name="Rose J.K."/>
            <person name="Sorensen I."/>
            <person name="Lee S.J."/>
            <person name="Kim R.W."/>
            <person name="Choi I.Y."/>
            <person name="Choi B.S."/>
            <person name="Lim J.S."/>
            <person name="Lee Y.H."/>
            <person name="Choi D."/>
        </authorList>
    </citation>
    <scope>NUCLEOTIDE SEQUENCE [LARGE SCALE GENOMIC DNA]</scope>
    <source>
        <strain evidence="4">cv. CM334</strain>
    </source>
</reference>
<feature type="region of interest" description="Disordered" evidence="1">
    <location>
        <begin position="194"/>
        <end position="216"/>
    </location>
</feature>
<reference evidence="3 4" key="2">
    <citation type="journal article" date="2017" name="Genome Biol.">
        <title>New reference genome sequences of hot pepper reveal the massive evolution of plant disease-resistance genes by retroduplication.</title>
        <authorList>
            <person name="Kim S."/>
            <person name="Park J."/>
            <person name="Yeom S.I."/>
            <person name="Kim Y.M."/>
            <person name="Seo E."/>
            <person name="Kim K.T."/>
            <person name="Kim M.S."/>
            <person name="Lee J.M."/>
            <person name="Cheong K."/>
            <person name="Shin H.S."/>
            <person name="Kim S.B."/>
            <person name="Han K."/>
            <person name="Lee J."/>
            <person name="Park M."/>
            <person name="Lee H.A."/>
            <person name="Lee H.Y."/>
            <person name="Lee Y."/>
            <person name="Oh S."/>
            <person name="Lee J.H."/>
            <person name="Choi E."/>
            <person name="Choi E."/>
            <person name="Lee S.E."/>
            <person name="Jeon J."/>
            <person name="Kim H."/>
            <person name="Choi G."/>
            <person name="Song H."/>
            <person name="Lee J."/>
            <person name="Lee S.C."/>
            <person name="Kwon J.K."/>
            <person name="Lee H.Y."/>
            <person name="Koo N."/>
            <person name="Hong Y."/>
            <person name="Kim R.W."/>
            <person name="Kang W.H."/>
            <person name="Huh J.H."/>
            <person name="Kang B.C."/>
            <person name="Yang T.J."/>
            <person name="Lee Y.H."/>
            <person name="Bennetzen J.L."/>
            <person name="Choi D."/>
        </authorList>
    </citation>
    <scope>NUCLEOTIDE SEQUENCE [LARGE SCALE GENOMIC DNA]</scope>
    <source>
        <strain evidence="4">cv. CM334</strain>
    </source>
</reference>
<evidence type="ECO:0000256" key="1">
    <source>
        <dbReference type="SAM" id="MobiDB-lite"/>
    </source>
</evidence>
<dbReference type="InterPro" id="IPR013087">
    <property type="entry name" value="Znf_C2H2_type"/>
</dbReference>
<name>A0A2G2ZBZ3_CAPAN</name>
<dbReference type="PANTHER" id="PTHR33494:SF8">
    <property type="entry name" value="ATP BINDING PROTEIN"/>
    <property type="match status" value="1"/>
</dbReference>
<dbReference type="AlphaFoldDB" id="A0A2G2ZBZ3"/>
<feature type="domain" description="C2H2-type" evidence="2">
    <location>
        <begin position="146"/>
        <end position="169"/>
    </location>
</feature>
<dbReference type="PROSITE" id="PS00028">
    <property type="entry name" value="ZINC_FINGER_C2H2_1"/>
    <property type="match status" value="1"/>
</dbReference>
<proteinExistence type="predicted"/>
<accession>A0A2G2ZBZ3</accession>
<dbReference type="PANTHER" id="PTHR33494">
    <property type="entry name" value="OS02G0793800 PROTEIN"/>
    <property type="match status" value="1"/>
</dbReference>
<dbReference type="EMBL" id="AYRZ02000006">
    <property type="protein sequence ID" value="PHT79508.1"/>
    <property type="molecule type" value="Genomic_DNA"/>
</dbReference>
<sequence length="243" mass="27971">MMEKLKASNFPGLVLRIGSWERSRYEGDLVAQCYFAKHKLVWEVLDGVLKNKIEIQWSDIVGLKANCPDETPGTLDVVATLLKECQQQGLLGKHFEKLVQCDPRLNFLSQQAEIKLESRINRNKTKSQNNLVELGERVLRKSDHTCNARQCTLSFPDPKALKKHVSEKHVEEFECVCHYCGVGLKNHDDVKEHGNKWSVEKKSTKRKQATTNKHRQDRGIFDPVKYVYSDDEEESGKNNFVFP</sequence>
<dbReference type="InterPro" id="IPR057939">
    <property type="entry name" value="TRF2_HOY1_PH"/>
</dbReference>
<comment type="caution">
    <text evidence="3">The sequence shown here is derived from an EMBL/GenBank/DDBJ whole genome shotgun (WGS) entry which is preliminary data.</text>
</comment>